<name>A0A160V6M6_9ZZZZ</name>
<evidence type="ECO:0000313" key="2">
    <source>
        <dbReference type="EMBL" id="CUV01461.1"/>
    </source>
</evidence>
<feature type="domain" description="DUF7700" evidence="1">
    <location>
        <begin position="92"/>
        <end position="148"/>
    </location>
</feature>
<dbReference type="Pfam" id="PF24777">
    <property type="entry name" value="DUF7700"/>
    <property type="match status" value="3"/>
</dbReference>
<feature type="domain" description="DUF7700" evidence="1">
    <location>
        <begin position="10"/>
        <end position="73"/>
    </location>
</feature>
<reference evidence="2" key="1">
    <citation type="submission" date="2015-10" db="EMBL/GenBank/DDBJ databases">
        <authorList>
            <person name="Gilbert D.G."/>
        </authorList>
    </citation>
    <scope>NUCLEOTIDE SEQUENCE</scope>
</reference>
<feature type="domain" description="DUF7700" evidence="1">
    <location>
        <begin position="167"/>
        <end position="286"/>
    </location>
</feature>
<dbReference type="AlphaFoldDB" id="A0A160V6M6"/>
<dbReference type="InterPro" id="IPR056117">
    <property type="entry name" value="DUF7700"/>
</dbReference>
<organism evidence="2">
    <name type="scientific">hydrothermal vent metagenome</name>
    <dbReference type="NCBI Taxonomy" id="652676"/>
    <lineage>
        <taxon>unclassified sequences</taxon>
        <taxon>metagenomes</taxon>
        <taxon>ecological metagenomes</taxon>
    </lineage>
</organism>
<gene>
    <name evidence="2" type="ORF">MGWOODY_Clf718</name>
</gene>
<evidence type="ECO:0000259" key="1">
    <source>
        <dbReference type="Pfam" id="PF24777"/>
    </source>
</evidence>
<proteinExistence type="predicted"/>
<sequence length="316" mass="34995">MVQSELKTVFEVGSVTFTARHELWDGNIQDHADQGVSIVVEGDIDGEKTILLRFNCFDIERSYIYGPQNPDLKTQGPAMLAGRTENSTGMGKLYRMDPTTDGNPIGWAIKTMKTKLPDMLHRAGYPEIAEQVDLEELADMLPELEATARELFVAKRNTVKHNRGTDIFDAGNIRFGLEMRRLPVGDGGLAIHVLTDVGGSTEKSFVEETEIMAFDLFWDGPHYHYGPRNKNHRIYWDKTLVTDYLGWVLDKIDGKKLGPMIERAGYPGVAADLDQDLIDAVLPALTVKAREMLATGEALTGHPGLPAEVTPNLVTG</sequence>
<dbReference type="EMBL" id="FAXA01000077">
    <property type="protein sequence ID" value="CUV01461.1"/>
    <property type="molecule type" value="Genomic_DNA"/>
</dbReference>
<protein>
    <recommendedName>
        <fullName evidence="1">DUF7700 domain-containing protein</fullName>
    </recommendedName>
</protein>
<accession>A0A160V6M6</accession>